<dbReference type="EMBL" id="AP014800">
    <property type="protein sequence ID" value="BAQ68358.1"/>
    <property type="molecule type" value="Genomic_DNA"/>
</dbReference>
<dbReference type="RefSeq" id="WP_042463254.1">
    <property type="nucleotide sequence ID" value="NZ_CP015421.1"/>
</dbReference>
<keyword evidence="5" id="KW-1185">Reference proteome</keyword>
<keyword evidence="1" id="KW-0812">Transmembrane</keyword>
<feature type="transmembrane region" description="Helical" evidence="1">
    <location>
        <begin position="112"/>
        <end position="131"/>
    </location>
</feature>
<organism evidence="2 4">
    <name type="scientific">Rhodovulum sulfidophilum</name>
    <name type="common">Rhodobacter sulfidophilus</name>
    <dbReference type="NCBI Taxonomy" id="35806"/>
    <lineage>
        <taxon>Bacteria</taxon>
        <taxon>Pseudomonadati</taxon>
        <taxon>Pseudomonadota</taxon>
        <taxon>Alphaproteobacteria</taxon>
        <taxon>Rhodobacterales</taxon>
        <taxon>Paracoccaceae</taxon>
        <taxon>Rhodovulum</taxon>
    </lineage>
</organism>
<gene>
    <name evidence="3" type="ORF">JMM60_06625</name>
    <name evidence="2" type="ORF">NHU_01198</name>
</gene>
<dbReference type="PATRIC" id="fig|35806.4.peg.1232"/>
<keyword evidence="1" id="KW-1133">Transmembrane helix</keyword>
<dbReference type="Proteomes" id="UP000064912">
    <property type="component" value="Chromosome"/>
</dbReference>
<dbReference type="GeneID" id="93540712"/>
<evidence type="ECO:0000313" key="2">
    <source>
        <dbReference type="EMBL" id="BAQ68358.1"/>
    </source>
</evidence>
<keyword evidence="1" id="KW-0472">Membrane</keyword>
<dbReference type="EMBL" id="JAESJJ010000005">
    <property type="protein sequence ID" value="MBL3608483.1"/>
    <property type="molecule type" value="Genomic_DNA"/>
</dbReference>
<reference evidence="3 5" key="2">
    <citation type="submission" date="2021-01" db="EMBL/GenBank/DDBJ databases">
        <title>Draft genomes of Rhodovulum sulfidophilum.</title>
        <authorList>
            <person name="Guzman M.S."/>
        </authorList>
    </citation>
    <scope>NUCLEOTIDE SEQUENCE [LARGE SCALE GENOMIC DNA]</scope>
    <source>
        <strain evidence="3 5">AB35</strain>
    </source>
</reference>
<dbReference type="Proteomes" id="UP000604473">
    <property type="component" value="Unassembled WGS sequence"/>
</dbReference>
<protein>
    <submittedName>
        <fullName evidence="2">Uncharacterized protein</fullName>
    </submittedName>
</protein>
<evidence type="ECO:0000256" key="1">
    <source>
        <dbReference type="SAM" id="Phobius"/>
    </source>
</evidence>
<dbReference type="AlphaFoldDB" id="A0A0D6AZM9"/>
<evidence type="ECO:0000313" key="4">
    <source>
        <dbReference type="Proteomes" id="UP000064912"/>
    </source>
</evidence>
<dbReference type="KEGG" id="rsu:NHU_01198"/>
<accession>A0A0D6AZM9</accession>
<evidence type="ECO:0000313" key="3">
    <source>
        <dbReference type="EMBL" id="MBL3608483.1"/>
    </source>
</evidence>
<evidence type="ECO:0000313" key="5">
    <source>
        <dbReference type="Proteomes" id="UP000604473"/>
    </source>
</evidence>
<sequence length="133" mass="14078">MQMNPVEDTYNYLSPAARLGSPSLHAVTPDVKLKSWNGVPPYAVWAGLGYLLVLAVIFSDQIVPYCEANFAQPQNCAPIFGKIIPIFVAGIILAPALAGAVQRMGGNKATGLAFSFAVAVVPPVMLGWSYLLG</sequence>
<dbReference type="OrthoDB" id="7857810at2"/>
<name>A0A0D6AZM9_RHOSU</name>
<reference evidence="2 4" key="1">
    <citation type="submission" date="2015-02" db="EMBL/GenBank/DDBJ databases">
        <title>Genome sequene of Rhodovulum sulfidophilum DSM 2351.</title>
        <authorList>
            <person name="Nagao N."/>
        </authorList>
    </citation>
    <scope>NUCLEOTIDE SEQUENCE [LARGE SCALE GENOMIC DNA]</scope>
    <source>
        <strain evidence="2 4">DSM 2351</strain>
    </source>
</reference>
<proteinExistence type="predicted"/>
<feature type="transmembrane region" description="Helical" evidence="1">
    <location>
        <begin position="79"/>
        <end position="100"/>
    </location>
</feature>
<feature type="transmembrane region" description="Helical" evidence="1">
    <location>
        <begin position="42"/>
        <end position="59"/>
    </location>
</feature>